<dbReference type="AlphaFoldDB" id="A0A1R0GQ46"/>
<name>A0A1R0GQ46_9FUNG</name>
<gene>
    <name evidence="1" type="ORF">AYI68_g6945</name>
</gene>
<dbReference type="Proteomes" id="UP000187455">
    <property type="component" value="Unassembled WGS sequence"/>
</dbReference>
<evidence type="ECO:0000313" key="1">
    <source>
        <dbReference type="EMBL" id="OLY78996.1"/>
    </source>
</evidence>
<accession>A0A1R0GQ46</accession>
<organism evidence="1 2">
    <name type="scientific">Smittium mucronatum</name>
    <dbReference type="NCBI Taxonomy" id="133383"/>
    <lineage>
        <taxon>Eukaryota</taxon>
        <taxon>Fungi</taxon>
        <taxon>Fungi incertae sedis</taxon>
        <taxon>Zoopagomycota</taxon>
        <taxon>Kickxellomycotina</taxon>
        <taxon>Harpellomycetes</taxon>
        <taxon>Harpellales</taxon>
        <taxon>Legeriomycetaceae</taxon>
        <taxon>Smittium</taxon>
    </lineage>
</organism>
<feature type="non-terminal residue" evidence="1">
    <location>
        <position position="59"/>
    </location>
</feature>
<sequence>MLDLCTRLCLSYAKRSVPSVSRWSSSGVAVLQIAVRCLLYYQPRIVQRCVKIWSSVLRK</sequence>
<evidence type="ECO:0000313" key="2">
    <source>
        <dbReference type="Proteomes" id="UP000187455"/>
    </source>
</evidence>
<protein>
    <submittedName>
        <fullName evidence="1">Uncharacterized protein</fullName>
    </submittedName>
</protein>
<reference evidence="1 2" key="1">
    <citation type="journal article" date="2016" name="Mol. Biol. Evol.">
        <title>Genome-Wide Survey of Gut Fungi (Harpellales) Reveals the First Horizontally Transferred Ubiquitin Gene from a Mosquito Host.</title>
        <authorList>
            <person name="Wang Y."/>
            <person name="White M.M."/>
            <person name="Kvist S."/>
            <person name="Moncalvo J.M."/>
        </authorList>
    </citation>
    <scope>NUCLEOTIDE SEQUENCE [LARGE SCALE GENOMIC DNA]</scope>
    <source>
        <strain evidence="1 2">ALG-7-W6</strain>
    </source>
</reference>
<keyword evidence="2" id="KW-1185">Reference proteome</keyword>
<dbReference type="EMBL" id="LSSL01005158">
    <property type="protein sequence ID" value="OLY78996.1"/>
    <property type="molecule type" value="Genomic_DNA"/>
</dbReference>
<comment type="caution">
    <text evidence="1">The sequence shown here is derived from an EMBL/GenBank/DDBJ whole genome shotgun (WGS) entry which is preliminary data.</text>
</comment>
<proteinExistence type="predicted"/>